<keyword evidence="2" id="KW-0812">Transmembrane</keyword>
<protein>
    <submittedName>
        <fullName evidence="3">3682_t:CDS:1</fullName>
    </submittedName>
</protein>
<keyword evidence="2" id="KW-0472">Membrane</keyword>
<organism evidence="3 4">
    <name type="scientific">Paraglomus occultum</name>
    <dbReference type="NCBI Taxonomy" id="144539"/>
    <lineage>
        <taxon>Eukaryota</taxon>
        <taxon>Fungi</taxon>
        <taxon>Fungi incertae sedis</taxon>
        <taxon>Mucoromycota</taxon>
        <taxon>Glomeromycotina</taxon>
        <taxon>Glomeromycetes</taxon>
        <taxon>Paraglomerales</taxon>
        <taxon>Paraglomeraceae</taxon>
        <taxon>Paraglomus</taxon>
    </lineage>
</organism>
<dbReference type="EMBL" id="CAJVPJ010000651">
    <property type="protein sequence ID" value="CAG8546164.1"/>
    <property type="molecule type" value="Genomic_DNA"/>
</dbReference>
<keyword evidence="2" id="KW-1133">Transmembrane helix</keyword>
<accession>A0A9N9FNT2</accession>
<comment type="caution">
    <text evidence="3">The sequence shown here is derived from an EMBL/GenBank/DDBJ whole genome shotgun (WGS) entry which is preliminary data.</text>
</comment>
<dbReference type="AlphaFoldDB" id="A0A9N9FNT2"/>
<feature type="compositionally biased region" description="Low complexity" evidence="1">
    <location>
        <begin position="244"/>
        <end position="266"/>
    </location>
</feature>
<keyword evidence="4" id="KW-1185">Reference proteome</keyword>
<gene>
    <name evidence="3" type="ORF">POCULU_LOCUS4782</name>
</gene>
<sequence>MPSKYPRFHRYVNRVYIGLVLILAVALPLCHLFTDELSISGIIIIFIALLVSYAIYWLTVRTNCYGERTDQPTTPEMAIAPTAQPQNDSSAQSAHSRGSSNSHISTNPPYTTFANYRLGGMRDRLRRWASNNGARPEDEEAETTATEEVANPPPTYSVALEGAGLPPPYTTGSDTSESVAIVVDDGSNNNTSRRTASVSSTSSSRSPTSWFFGFTSSKSASSPSSQRNSPTNLLAPPPAFTSCSTPVPQATSTQPSTQSSQSNPPSDRIPSPHRAPPAPPQSPNNQSPS</sequence>
<evidence type="ECO:0000313" key="4">
    <source>
        <dbReference type="Proteomes" id="UP000789572"/>
    </source>
</evidence>
<feature type="compositionally biased region" description="Pro residues" evidence="1">
    <location>
        <begin position="273"/>
        <end position="282"/>
    </location>
</feature>
<evidence type="ECO:0000256" key="2">
    <source>
        <dbReference type="SAM" id="Phobius"/>
    </source>
</evidence>
<proteinExistence type="predicted"/>
<feature type="compositionally biased region" description="Low complexity" evidence="1">
    <location>
        <begin position="89"/>
        <end position="105"/>
    </location>
</feature>
<name>A0A9N9FNT2_9GLOM</name>
<feature type="region of interest" description="Disordered" evidence="1">
    <location>
        <begin position="130"/>
        <end position="289"/>
    </location>
</feature>
<dbReference type="OrthoDB" id="2433590at2759"/>
<feature type="compositionally biased region" description="Low complexity" evidence="1">
    <location>
        <begin position="187"/>
        <end position="209"/>
    </location>
</feature>
<feature type="transmembrane region" description="Helical" evidence="2">
    <location>
        <begin position="12"/>
        <end position="34"/>
    </location>
</feature>
<feature type="compositionally biased region" description="Low complexity" evidence="1">
    <location>
        <begin position="216"/>
        <end position="229"/>
    </location>
</feature>
<evidence type="ECO:0000256" key="1">
    <source>
        <dbReference type="SAM" id="MobiDB-lite"/>
    </source>
</evidence>
<dbReference type="Proteomes" id="UP000789572">
    <property type="component" value="Unassembled WGS sequence"/>
</dbReference>
<feature type="region of interest" description="Disordered" evidence="1">
    <location>
        <begin position="69"/>
        <end position="110"/>
    </location>
</feature>
<reference evidence="3" key="1">
    <citation type="submission" date="2021-06" db="EMBL/GenBank/DDBJ databases">
        <authorList>
            <person name="Kallberg Y."/>
            <person name="Tangrot J."/>
            <person name="Rosling A."/>
        </authorList>
    </citation>
    <scope>NUCLEOTIDE SEQUENCE</scope>
    <source>
        <strain evidence="3">IA702</strain>
    </source>
</reference>
<feature type="transmembrane region" description="Helical" evidence="2">
    <location>
        <begin position="40"/>
        <end position="58"/>
    </location>
</feature>
<evidence type="ECO:0000313" key="3">
    <source>
        <dbReference type="EMBL" id="CAG8546164.1"/>
    </source>
</evidence>